<accession>A0A1W1HJ81</accession>
<dbReference type="SMART" id="SM00091">
    <property type="entry name" value="PAS"/>
    <property type="match status" value="1"/>
</dbReference>
<feature type="domain" description="PAC" evidence="11">
    <location>
        <begin position="329"/>
        <end position="382"/>
    </location>
</feature>
<sequence length="723" mass="82184">MKIIHSLYTKAGIALLCIMGGAAAISGFGISFQIRDRLQAQLEENADFTAYITERALAPLIDGRNYTEIQQLIETTGAYRFIKAIFLIDRNDNIVASSDIFTIGEHRNLPIVKKIFEKNLLKMVDSTDEFYATAYPVRTRSYDPGSESDITHVLYLLLKTDTQNQILSSLKGSMILLIVIIFAVIVLLGIGLIHFIMMKPLNRLILTMEKIAMGGEYRQSINVKRKDELGIFMNHFNHMVTMIASRTEELARSRERLDLALEASEAGLWDWNVETGEVIWNERWATMLGYGMDDITHHVSSWEKLLHPEDKERVMKELEAHMSGKKHLYQTEQRLLCKDNSWKWILDTGKVVERNSKGKPVRCLGTHIDITHRKKIEAELENHRKNLVQLVKERTRELEKTQKELINKAVEAGRAQLSAMVLHNIGNAITPVGVTMEKLKQGNIKPMIEYLVQCYQELAEHKETLTEYVTRDPRGTQIARYMGELIKDIEMERQKNDSLIEKASAAIDYVSQVLSLQRAYAPGTDEMKENIRINHLVEDALRIQETSLSKRGIILEKNLASGLPLFSMEKNKFMQVIVNFIKNSCDAIDENPDFAPHKIEVSTYYREGKDNSYLQKENDQSYFKENNDASHSKVRNDDSSLNERIVCSSGHIGIRISDTGCGVETNQQSRIFEFGVSSKGSSGFGLYYCKSFVEANNGTLEIFSEGKGKGAAVILEFELDNFG</sequence>
<evidence type="ECO:0000259" key="10">
    <source>
        <dbReference type="PROSITE" id="PS50112"/>
    </source>
</evidence>
<dbReference type="CDD" id="cd00130">
    <property type="entry name" value="PAS"/>
    <property type="match status" value="1"/>
</dbReference>
<feature type="domain" description="PAS" evidence="10">
    <location>
        <begin position="253"/>
        <end position="325"/>
    </location>
</feature>
<dbReference type="PROSITE" id="PS50113">
    <property type="entry name" value="PAC"/>
    <property type="match status" value="1"/>
</dbReference>
<dbReference type="SMART" id="SM00304">
    <property type="entry name" value="HAMP"/>
    <property type="match status" value="1"/>
</dbReference>
<keyword evidence="8" id="KW-1133">Transmembrane helix</keyword>
<keyword evidence="6 13" id="KW-0418">Kinase</keyword>
<evidence type="ECO:0000256" key="7">
    <source>
        <dbReference type="SAM" id="Coils"/>
    </source>
</evidence>
<feature type="transmembrane region" description="Helical" evidence="8">
    <location>
        <begin position="12"/>
        <end position="32"/>
    </location>
</feature>
<feature type="transmembrane region" description="Helical" evidence="8">
    <location>
        <begin position="174"/>
        <end position="197"/>
    </location>
</feature>
<dbReference type="Gene3D" id="3.30.565.10">
    <property type="entry name" value="Histidine kinase-like ATPase, C-terminal domain"/>
    <property type="match status" value="1"/>
</dbReference>
<dbReference type="OrthoDB" id="5486225at2"/>
<feature type="domain" description="Histidine kinase" evidence="9">
    <location>
        <begin position="420"/>
        <end position="721"/>
    </location>
</feature>
<reference evidence="13 14" key="1">
    <citation type="submission" date="2017-03" db="EMBL/GenBank/DDBJ databases">
        <authorList>
            <person name="Afonso C.L."/>
            <person name="Miller P.J."/>
            <person name="Scott M.A."/>
            <person name="Spackman E."/>
            <person name="Goraichik I."/>
            <person name="Dimitrov K.M."/>
            <person name="Suarez D.L."/>
            <person name="Swayne D.E."/>
        </authorList>
    </citation>
    <scope>NUCLEOTIDE SEQUENCE [LARGE SCALE GENOMIC DNA]</scope>
    <source>
        <strain evidence="13">PRJEB14757</strain>
    </source>
</reference>
<dbReference type="Proteomes" id="UP000191931">
    <property type="component" value="Unassembled WGS sequence"/>
</dbReference>
<dbReference type="PROSITE" id="PS50112">
    <property type="entry name" value="PAS"/>
    <property type="match status" value="1"/>
</dbReference>
<evidence type="ECO:0000259" key="9">
    <source>
        <dbReference type="PROSITE" id="PS50109"/>
    </source>
</evidence>
<feature type="coiled-coil region" evidence="7">
    <location>
        <begin position="373"/>
        <end position="408"/>
    </location>
</feature>
<evidence type="ECO:0000313" key="14">
    <source>
        <dbReference type="Proteomes" id="UP000191931"/>
    </source>
</evidence>
<evidence type="ECO:0000256" key="2">
    <source>
        <dbReference type="ARBA" id="ARBA00004370"/>
    </source>
</evidence>
<evidence type="ECO:0000256" key="5">
    <source>
        <dbReference type="ARBA" id="ARBA00022679"/>
    </source>
</evidence>
<dbReference type="InterPro" id="IPR001610">
    <property type="entry name" value="PAC"/>
</dbReference>
<dbReference type="GO" id="GO:0004673">
    <property type="term" value="F:protein histidine kinase activity"/>
    <property type="evidence" value="ECO:0007669"/>
    <property type="project" value="UniProtKB-EC"/>
</dbReference>
<dbReference type="InterPro" id="IPR052162">
    <property type="entry name" value="Sensor_kinase/Photoreceptor"/>
</dbReference>
<dbReference type="InterPro" id="IPR000700">
    <property type="entry name" value="PAS-assoc_C"/>
</dbReference>
<dbReference type="Pfam" id="PF00672">
    <property type="entry name" value="HAMP"/>
    <property type="match status" value="1"/>
</dbReference>
<dbReference type="CDD" id="cd06225">
    <property type="entry name" value="HAMP"/>
    <property type="match status" value="1"/>
</dbReference>
<dbReference type="STRING" id="1246637.MTBBW1_750034"/>
<comment type="catalytic activity">
    <reaction evidence="1">
        <text>ATP + protein L-histidine = ADP + protein N-phospho-L-histidine.</text>
        <dbReference type="EC" id="2.7.13.3"/>
    </reaction>
</comment>
<evidence type="ECO:0000259" key="12">
    <source>
        <dbReference type="PROSITE" id="PS50885"/>
    </source>
</evidence>
<dbReference type="GO" id="GO:0007165">
    <property type="term" value="P:signal transduction"/>
    <property type="evidence" value="ECO:0007669"/>
    <property type="project" value="InterPro"/>
</dbReference>
<dbReference type="InterPro" id="IPR013655">
    <property type="entry name" value="PAS_fold_3"/>
</dbReference>
<dbReference type="SMART" id="SM00086">
    <property type="entry name" value="PAC"/>
    <property type="match status" value="1"/>
</dbReference>
<dbReference type="Pfam" id="PF08447">
    <property type="entry name" value="PAS_3"/>
    <property type="match status" value="1"/>
</dbReference>
<name>A0A1W1HJ81_9BACT</name>
<evidence type="ECO:0000256" key="8">
    <source>
        <dbReference type="SAM" id="Phobius"/>
    </source>
</evidence>
<evidence type="ECO:0000256" key="1">
    <source>
        <dbReference type="ARBA" id="ARBA00000085"/>
    </source>
</evidence>
<keyword evidence="5 13" id="KW-0808">Transferase</keyword>
<evidence type="ECO:0000256" key="3">
    <source>
        <dbReference type="ARBA" id="ARBA00012438"/>
    </source>
</evidence>
<dbReference type="PANTHER" id="PTHR43304">
    <property type="entry name" value="PHYTOCHROME-LIKE PROTEIN CPH1"/>
    <property type="match status" value="1"/>
</dbReference>
<dbReference type="SMART" id="SM00387">
    <property type="entry name" value="HATPase_c"/>
    <property type="match status" value="1"/>
</dbReference>
<dbReference type="PANTHER" id="PTHR43304:SF1">
    <property type="entry name" value="PAC DOMAIN-CONTAINING PROTEIN"/>
    <property type="match status" value="1"/>
</dbReference>
<dbReference type="InterPro" id="IPR003594">
    <property type="entry name" value="HATPase_dom"/>
</dbReference>
<keyword evidence="4" id="KW-0597">Phosphoprotein</keyword>
<dbReference type="SUPFAM" id="SSF55874">
    <property type="entry name" value="ATPase domain of HSP90 chaperone/DNA topoisomerase II/histidine kinase"/>
    <property type="match status" value="1"/>
</dbReference>
<dbReference type="InterPro" id="IPR003660">
    <property type="entry name" value="HAMP_dom"/>
</dbReference>
<organism evidence="13 14">
    <name type="scientific">Desulfamplus magnetovallimortis</name>
    <dbReference type="NCBI Taxonomy" id="1246637"/>
    <lineage>
        <taxon>Bacteria</taxon>
        <taxon>Pseudomonadati</taxon>
        <taxon>Thermodesulfobacteriota</taxon>
        <taxon>Desulfobacteria</taxon>
        <taxon>Desulfobacterales</taxon>
        <taxon>Desulfobacteraceae</taxon>
        <taxon>Desulfamplus</taxon>
    </lineage>
</organism>
<evidence type="ECO:0000256" key="4">
    <source>
        <dbReference type="ARBA" id="ARBA00022553"/>
    </source>
</evidence>
<keyword evidence="7" id="KW-0175">Coiled coil</keyword>
<dbReference type="SUPFAM" id="SSF158472">
    <property type="entry name" value="HAMP domain-like"/>
    <property type="match status" value="1"/>
</dbReference>
<dbReference type="Gene3D" id="6.10.340.10">
    <property type="match status" value="1"/>
</dbReference>
<proteinExistence type="predicted"/>
<dbReference type="Gene3D" id="3.30.450.20">
    <property type="entry name" value="PAS domain"/>
    <property type="match status" value="1"/>
</dbReference>
<dbReference type="PROSITE" id="PS50885">
    <property type="entry name" value="HAMP"/>
    <property type="match status" value="1"/>
</dbReference>
<gene>
    <name evidence="13" type="ORF">MTBBW1_750034</name>
</gene>
<dbReference type="InterPro" id="IPR005467">
    <property type="entry name" value="His_kinase_dom"/>
</dbReference>
<keyword evidence="8" id="KW-0472">Membrane</keyword>
<dbReference type="InterPro" id="IPR000014">
    <property type="entry name" value="PAS"/>
</dbReference>
<evidence type="ECO:0000313" key="13">
    <source>
        <dbReference type="EMBL" id="SLM32513.1"/>
    </source>
</evidence>
<dbReference type="RefSeq" id="WP_080802385.1">
    <property type="nucleotide sequence ID" value="NZ_LT828543.1"/>
</dbReference>
<evidence type="ECO:0000256" key="6">
    <source>
        <dbReference type="ARBA" id="ARBA00022777"/>
    </source>
</evidence>
<dbReference type="GO" id="GO:0016020">
    <property type="term" value="C:membrane"/>
    <property type="evidence" value="ECO:0007669"/>
    <property type="project" value="UniProtKB-SubCell"/>
</dbReference>
<dbReference type="PROSITE" id="PS50109">
    <property type="entry name" value="HIS_KIN"/>
    <property type="match status" value="1"/>
</dbReference>
<dbReference type="AlphaFoldDB" id="A0A1W1HJ81"/>
<dbReference type="EMBL" id="FWEV01000320">
    <property type="protein sequence ID" value="SLM32513.1"/>
    <property type="molecule type" value="Genomic_DNA"/>
</dbReference>
<dbReference type="EC" id="2.7.13.3" evidence="3"/>
<keyword evidence="8" id="KW-0812">Transmembrane</keyword>
<protein>
    <recommendedName>
        <fullName evidence="3">histidine kinase</fullName>
        <ecNumber evidence="3">2.7.13.3</ecNumber>
    </recommendedName>
</protein>
<comment type="subcellular location">
    <subcellularLocation>
        <location evidence="2">Membrane</location>
    </subcellularLocation>
</comment>
<dbReference type="SUPFAM" id="SSF55785">
    <property type="entry name" value="PYP-like sensor domain (PAS domain)"/>
    <property type="match status" value="1"/>
</dbReference>
<dbReference type="InterPro" id="IPR036890">
    <property type="entry name" value="HATPase_C_sf"/>
</dbReference>
<evidence type="ECO:0000259" key="11">
    <source>
        <dbReference type="PROSITE" id="PS50113"/>
    </source>
</evidence>
<dbReference type="InterPro" id="IPR035965">
    <property type="entry name" value="PAS-like_dom_sf"/>
</dbReference>
<feature type="domain" description="HAMP" evidence="12">
    <location>
        <begin position="195"/>
        <end position="248"/>
    </location>
</feature>
<dbReference type="Pfam" id="PF02518">
    <property type="entry name" value="HATPase_c"/>
    <property type="match status" value="1"/>
</dbReference>
<dbReference type="NCBIfam" id="TIGR00229">
    <property type="entry name" value="sensory_box"/>
    <property type="match status" value="1"/>
</dbReference>
<keyword evidence="14" id="KW-1185">Reference proteome</keyword>